<dbReference type="FunFam" id="3.30.70.1820:FF:000002">
    <property type="entry name" value="LINE-1 retrotransposable element ORF1 protein"/>
    <property type="match status" value="1"/>
</dbReference>
<reference evidence="4" key="1">
    <citation type="submission" date="2022-03" db="EMBL/GenBank/DDBJ databases">
        <authorList>
            <person name="Alioto T."/>
            <person name="Alioto T."/>
            <person name="Gomez Garrido J."/>
        </authorList>
    </citation>
    <scope>NUCLEOTIDE SEQUENCE</scope>
</reference>
<name>A0AAD1WRI5_PELCU</name>
<keyword evidence="5" id="KW-1185">Reference proteome</keyword>
<sequence length="329" mass="37084">MGGGRKSKSGTAVAPIFKPRPDKEAPGMLSQQASDSDSETSTTSHKVDAPSAPLTKRDLKDMLTEMKSLVAEELTKHLAPLKEGLTDLTKRTQALENKMEEVTATTSTHEASIKELQEQFTYLEDMQEDLNNRSRRNNIRIRGLPEPSTPEALTAILHEAFSSLLPDALPSDLLLDRAHRALRPPSSSPTQPRDIIIRCHYFHIKEAIMRATRETPLQIEGHTVQLYHDLAPTTLRKRRELKPLTQALQAQGIRYSWGHPFKLMVRHNNRTFTLTKPSEARDFAAQLGISDLNGALHTASQQPMPQRRPWDPQPQRDRTRGQRSSQTYA</sequence>
<feature type="region of interest" description="Disordered" evidence="3">
    <location>
        <begin position="1"/>
        <end position="57"/>
    </location>
</feature>
<accession>A0AAD1WRI5</accession>
<evidence type="ECO:0000313" key="4">
    <source>
        <dbReference type="EMBL" id="CAH2319206.1"/>
    </source>
</evidence>
<dbReference type="Proteomes" id="UP001295444">
    <property type="component" value="Chromosome 10"/>
</dbReference>
<evidence type="ECO:0000313" key="5">
    <source>
        <dbReference type="Proteomes" id="UP001295444"/>
    </source>
</evidence>
<feature type="region of interest" description="Disordered" evidence="3">
    <location>
        <begin position="295"/>
        <end position="329"/>
    </location>
</feature>
<feature type="compositionally biased region" description="Basic and acidic residues" evidence="3">
    <location>
        <begin position="308"/>
        <end position="320"/>
    </location>
</feature>
<gene>
    <name evidence="4" type="ORF">PECUL_23A055013</name>
</gene>
<dbReference type="InterPro" id="IPR004244">
    <property type="entry name" value="Transposase_22"/>
</dbReference>
<comment type="similarity">
    <text evidence="1">Belongs to the transposase 22 family.</text>
</comment>
<evidence type="ECO:0000256" key="2">
    <source>
        <dbReference type="SAM" id="Coils"/>
    </source>
</evidence>
<proteinExistence type="inferred from homology"/>
<dbReference type="EMBL" id="OW240921">
    <property type="protein sequence ID" value="CAH2319206.1"/>
    <property type="molecule type" value="Genomic_DNA"/>
</dbReference>
<protein>
    <recommendedName>
        <fullName evidence="6">L1 transposable element RRM domain-containing protein</fullName>
    </recommendedName>
</protein>
<evidence type="ECO:0000256" key="3">
    <source>
        <dbReference type="SAM" id="MobiDB-lite"/>
    </source>
</evidence>
<dbReference type="Gene3D" id="3.30.70.1820">
    <property type="entry name" value="L1 transposable element, RRM domain"/>
    <property type="match status" value="1"/>
</dbReference>
<dbReference type="PANTHER" id="PTHR11505">
    <property type="entry name" value="L1 TRANSPOSABLE ELEMENT-RELATED"/>
    <property type="match status" value="1"/>
</dbReference>
<organism evidence="4 5">
    <name type="scientific">Pelobates cultripes</name>
    <name type="common">Western spadefoot toad</name>
    <dbReference type="NCBI Taxonomy" id="61616"/>
    <lineage>
        <taxon>Eukaryota</taxon>
        <taxon>Metazoa</taxon>
        <taxon>Chordata</taxon>
        <taxon>Craniata</taxon>
        <taxon>Vertebrata</taxon>
        <taxon>Euteleostomi</taxon>
        <taxon>Amphibia</taxon>
        <taxon>Batrachia</taxon>
        <taxon>Anura</taxon>
        <taxon>Pelobatoidea</taxon>
        <taxon>Pelobatidae</taxon>
        <taxon>Pelobates</taxon>
    </lineage>
</organism>
<dbReference type="AlphaFoldDB" id="A0AAD1WRI5"/>
<evidence type="ECO:0000256" key="1">
    <source>
        <dbReference type="ARBA" id="ARBA00061640"/>
    </source>
</evidence>
<feature type="coiled-coil region" evidence="2">
    <location>
        <begin position="85"/>
        <end position="133"/>
    </location>
</feature>
<evidence type="ECO:0008006" key="6">
    <source>
        <dbReference type="Google" id="ProtNLM"/>
    </source>
</evidence>
<keyword evidence="2" id="KW-0175">Coiled coil</keyword>